<evidence type="ECO:0000313" key="1">
    <source>
        <dbReference type="EMBL" id="GGU61662.1"/>
    </source>
</evidence>
<gene>
    <name evidence="1" type="ORF">GCM10010178_62290</name>
</gene>
<dbReference type="Proteomes" id="UP000649573">
    <property type="component" value="Unassembled WGS sequence"/>
</dbReference>
<name>A0ABQ2UZH0_9PSEU</name>
<organism evidence="1 2">
    <name type="scientific">Lentzea flava</name>
    <dbReference type="NCBI Taxonomy" id="103732"/>
    <lineage>
        <taxon>Bacteria</taxon>
        <taxon>Bacillati</taxon>
        <taxon>Actinomycetota</taxon>
        <taxon>Actinomycetes</taxon>
        <taxon>Pseudonocardiales</taxon>
        <taxon>Pseudonocardiaceae</taxon>
        <taxon>Lentzea</taxon>
    </lineage>
</organism>
<evidence type="ECO:0000313" key="2">
    <source>
        <dbReference type="Proteomes" id="UP000649573"/>
    </source>
</evidence>
<dbReference type="EMBL" id="BMRE01000035">
    <property type="protein sequence ID" value="GGU61662.1"/>
    <property type="molecule type" value="Genomic_DNA"/>
</dbReference>
<keyword evidence="2" id="KW-1185">Reference proteome</keyword>
<reference evidence="2" key="1">
    <citation type="journal article" date="2019" name="Int. J. Syst. Evol. Microbiol.">
        <title>The Global Catalogue of Microorganisms (GCM) 10K type strain sequencing project: providing services to taxonomists for standard genome sequencing and annotation.</title>
        <authorList>
            <consortium name="The Broad Institute Genomics Platform"/>
            <consortium name="The Broad Institute Genome Sequencing Center for Infectious Disease"/>
            <person name="Wu L."/>
            <person name="Ma J."/>
        </authorList>
    </citation>
    <scope>NUCLEOTIDE SEQUENCE [LARGE SCALE GENOMIC DNA]</scope>
    <source>
        <strain evidence="2">JCM 3296</strain>
    </source>
</reference>
<comment type="caution">
    <text evidence="1">The sequence shown here is derived from an EMBL/GenBank/DDBJ whole genome shotgun (WGS) entry which is preliminary data.</text>
</comment>
<accession>A0ABQ2UZH0</accession>
<proteinExistence type="predicted"/>
<sequence length="72" mass="8184">MPIMAELLIPASACDHPRDKLRCDVRNDGDTVRILAQCLRCTSTWNEHDLPEDVADKLLELAEMGCYREGRL</sequence>
<protein>
    <submittedName>
        <fullName evidence="1">Uncharacterized protein</fullName>
    </submittedName>
</protein>